<feature type="region of interest" description="Disordered" evidence="1">
    <location>
        <begin position="1"/>
        <end position="130"/>
    </location>
</feature>
<dbReference type="EMBL" id="MU006306">
    <property type="protein sequence ID" value="KAF2850581.1"/>
    <property type="molecule type" value="Genomic_DNA"/>
</dbReference>
<feature type="compositionally biased region" description="Basic and acidic residues" evidence="1">
    <location>
        <begin position="79"/>
        <end position="110"/>
    </location>
</feature>
<evidence type="ECO:0000313" key="3">
    <source>
        <dbReference type="Proteomes" id="UP000799423"/>
    </source>
</evidence>
<protein>
    <submittedName>
        <fullName evidence="2">Uncharacterized protein</fullName>
    </submittedName>
</protein>
<sequence length="334" mass="37038">MVTRQQSAATAKTGTTLDYDAKTDESGTQDGKFEEEAVKFKTTTGARSKEEPAVHSKTQKGKNALQKAAATENMITTTGREEANSNDHTDEKNEYKDETPTNKEEPKNDAPNEDDNTSSTNTSRTTQEPIEIPETMAQLWVQSLEPTKGDLIDEQVIGVRHKDIKTQRFYLLADLKWYHQQRVPKERKEEWRTNTLKVATTRESVHIEAAELDQAYREWACFAIMAGHSDVDPQHDDEQAWQNSIYLNVYQKPIGEEAIRAHRSKTNDVVGASSSGRASEQDEGEREGEAHGDEAGKNADEDGEDNQEDGEEGSEVGEAEGGGTKADSAMSDAV</sequence>
<organism evidence="2 3">
    <name type="scientific">Plenodomus tracheiphilus IPT5</name>
    <dbReference type="NCBI Taxonomy" id="1408161"/>
    <lineage>
        <taxon>Eukaryota</taxon>
        <taxon>Fungi</taxon>
        <taxon>Dikarya</taxon>
        <taxon>Ascomycota</taxon>
        <taxon>Pezizomycotina</taxon>
        <taxon>Dothideomycetes</taxon>
        <taxon>Pleosporomycetidae</taxon>
        <taxon>Pleosporales</taxon>
        <taxon>Pleosporineae</taxon>
        <taxon>Leptosphaeriaceae</taxon>
        <taxon>Plenodomus</taxon>
    </lineage>
</organism>
<dbReference type="AlphaFoldDB" id="A0A6A7B4Y4"/>
<reference evidence="2" key="1">
    <citation type="submission" date="2020-01" db="EMBL/GenBank/DDBJ databases">
        <authorList>
            <consortium name="DOE Joint Genome Institute"/>
            <person name="Haridas S."/>
            <person name="Albert R."/>
            <person name="Binder M."/>
            <person name="Bloem J."/>
            <person name="Labutti K."/>
            <person name="Salamov A."/>
            <person name="Andreopoulos B."/>
            <person name="Baker S.E."/>
            <person name="Barry K."/>
            <person name="Bills G."/>
            <person name="Bluhm B.H."/>
            <person name="Cannon C."/>
            <person name="Castanera R."/>
            <person name="Culley D.E."/>
            <person name="Daum C."/>
            <person name="Ezra D."/>
            <person name="Gonzalez J.B."/>
            <person name="Henrissat B."/>
            <person name="Kuo A."/>
            <person name="Liang C."/>
            <person name="Lipzen A."/>
            <person name="Lutzoni F."/>
            <person name="Magnuson J."/>
            <person name="Mondo S."/>
            <person name="Nolan M."/>
            <person name="Ohm R."/>
            <person name="Pangilinan J."/>
            <person name="Park H.-J."/>
            <person name="Ramirez L."/>
            <person name="Alfaro M."/>
            <person name="Sun H."/>
            <person name="Tritt A."/>
            <person name="Yoshinaga Y."/>
            <person name="Zwiers L.-H."/>
            <person name="Turgeon B.G."/>
            <person name="Goodwin S.B."/>
            <person name="Spatafora J.W."/>
            <person name="Crous P.W."/>
            <person name="Grigoriev I.V."/>
        </authorList>
    </citation>
    <scope>NUCLEOTIDE SEQUENCE</scope>
    <source>
        <strain evidence="2">IPT5</strain>
    </source>
</reference>
<feature type="compositionally biased region" description="Basic and acidic residues" evidence="1">
    <location>
        <begin position="19"/>
        <end position="39"/>
    </location>
</feature>
<proteinExistence type="predicted"/>
<feature type="compositionally biased region" description="Acidic residues" evidence="1">
    <location>
        <begin position="301"/>
        <end position="318"/>
    </location>
</feature>
<keyword evidence="3" id="KW-1185">Reference proteome</keyword>
<gene>
    <name evidence="2" type="ORF">T440DRAFT_479269</name>
</gene>
<evidence type="ECO:0000256" key="1">
    <source>
        <dbReference type="SAM" id="MobiDB-lite"/>
    </source>
</evidence>
<evidence type="ECO:0000313" key="2">
    <source>
        <dbReference type="EMBL" id="KAF2850581.1"/>
    </source>
</evidence>
<dbReference type="OrthoDB" id="10553551at2759"/>
<dbReference type="Proteomes" id="UP000799423">
    <property type="component" value="Unassembled WGS sequence"/>
</dbReference>
<feature type="compositionally biased region" description="Basic and acidic residues" evidence="1">
    <location>
        <begin position="287"/>
        <end position="300"/>
    </location>
</feature>
<accession>A0A6A7B4Y4</accession>
<name>A0A6A7B4Y4_9PLEO</name>
<feature type="compositionally biased region" description="Low complexity" evidence="1">
    <location>
        <begin position="117"/>
        <end position="126"/>
    </location>
</feature>
<feature type="compositionally biased region" description="Polar residues" evidence="1">
    <location>
        <begin position="1"/>
        <end position="16"/>
    </location>
</feature>
<feature type="region of interest" description="Disordered" evidence="1">
    <location>
        <begin position="263"/>
        <end position="334"/>
    </location>
</feature>